<dbReference type="PRINTS" id="PR01341">
    <property type="entry name" value="SALSPVBPROT"/>
</dbReference>
<evidence type="ECO:0000313" key="9">
    <source>
        <dbReference type="Proteomes" id="UP001595868"/>
    </source>
</evidence>
<dbReference type="Proteomes" id="UP001595868">
    <property type="component" value="Unassembled WGS sequence"/>
</dbReference>
<feature type="domain" description="Insecticide toxin TcdB middle/C-terminal" evidence="6">
    <location>
        <begin position="948"/>
        <end position="1075"/>
    </location>
</feature>
<accession>A0ABV8KUY7</accession>
<dbReference type="InterPro" id="IPR022045">
    <property type="entry name" value="TcdB_toxin_mid/N"/>
</dbReference>
<dbReference type="InterPro" id="IPR050708">
    <property type="entry name" value="T6SS_VgrG/RHS"/>
</dbReference>
<keyword evidence="4" id="KW-0843">Virulence</keyword>
<gene>
    <name evidence="8" type="ORF">ACFOX0_28795</name>
</gene>
<dbReference type="NCBIfam" id="TIGR03696">
    <property type="entry name" value="Rhs_assc_core"/>
    <property type="match status" value="1"/>
</dbReference>
<dbReference type="InterPro" id="IPR003284">
    <property type="entry name" value="Sal_SpvB"/>
</dbReference>
<keyword evidence="2" id="KW-0964">Secreted</keyword>
<evidence type="ECO:0000313" key="8">
    <source>
        <dbReference type="EMBL" id="MFC4109913.1"/>
    </source>
</evidence>
<evidence type="ECO:0000259" key="7">
    <source>
        <dbReference type="Pfam" id="PF12256"/>
    </source>
</evidence>
<organism evidence="8 9">
    <name type="scientific">Micromonospora zhanjiangensis</name>
    <dbReference type="NCBI Taxonomy" id="1522057"/>
    <lineage>
        <taxon>Bacteria</taxon>
        <taxon>Bacillati</taxon>
        <taxon>Actinomycetota</taxon>
        <taxon>Actinomycetes</taxon>
        <taxon>Micromonosporales</taxon>
        <taxon>Micromonosporaceae</taxon>
        <taxon>Micromonospora</taxon>
    </lineage>
</organism>
<evidence type="ECO:0000256" key="4">
    <source>
        <dbReference type="ARBA" id="ARBA00023026"/>
    </source>
</evidence>
<evidence type="ECO:0000256" key="3">
    <source>
        <dbReference type="ARBA" id="ARBA00022729"/>
    </source>
</evidence>
<dbReference type="SUPFAM" id="SSF69318">
    <property type="entry name" value="Integrin alpha N-terminal domain"/>
    <property type="match status" value="1"/>
</dbReference>
<reference evidence="9" key="1">
    <citation type="journal article" date="2019" name="Int. J. Syst. Evol. Microbiol.">
        <title>The Global Catalogue of Microorganisms (GCM) 10K type strain sequencing project: providing services to taxonomists for standard genome sequencing and annotation.</title>
        <authorList>
            <consortium name="The Broad Institute Genomics Platform"/>
            <consortium name="The Broad Institute Genome Sequencing Center for Infectious Disease"/>
            <person name="Wu L."/>
            <person name="Ma J."/>
        </authorList>
    </citation>
    <scope>NUCLEOTIDE SEQUENCE [LARGE SCALE GENOMIC DNA]</scope>
    <source>
        <strain evidence="9">2902at01</strain>
    </source>
</reference>
<evidence type="ECO:0000259" key="6">
    <source>
        <dbReference type="Pfam" id="PF12255"/>
    </source>
</evidence>
<dbReference type="Pfam" id="PF12255">
    <property type="entry name" value="TcdB_toxin_midC"/>
    <property type="match status" value="1"/>
</dbReference>
<comment type="subcellular location">
    <subcellularLocation>
        <location evidence="1">Secreted</location>
    </subcellularLocation>
</comment>
<dbReference type="InterPro" id="IPR022044">
    <property type="entry name" value="TcdB_toxin_mid/C"/>
</dbReference>
<comment type="caution">
    <text evidence="8">The sequence shown here is derived from an EMBL/GenBank/DDBJ whole genome shotgun (WGS) entry which is preliminary data.</text>
</comment>
<dbReference type="PANTHER" id="PTHR32305:SF15">
    <property type="entry name" value="PROTEIN RHSA-RELATED"/>
    <property type="match status" value="1"/>
</dbReference>
<evidence type="ECO:0000256" key="1">
    <source>
        <dbReference type="ARBA" id="ARBA00004613"/>
    </source>
</evidence>
<evidence type="ECO:0000256" key="5">
    <source>
        <dbReference type="SAM" id="MobiDB-lite"/>
    </source>
</evidence>
<evidence type="ECO:0000256" key="2">
    <source>
        <dbReference type="ARBA" id="ARBA00022525"/>
    </source>
</evidence>
<protein>
    <submittedName>
        <fullName evidence="8">SpvB/TcaC N-terminal domain-containing protein</fullName>
    </submittedName>
</protein>
<feature type="region of interest" description="Disordered" evidence="5">
    <location>
        <begin position="1"/>
        <end position="58"/>
    </location>
</feature>
<dbReference type="Pfam" id="PF03534">
    <property type="entry name" value="SpvB"/>
    <property type="match status" value="1"/>
</dbReference>
<dbReference type="InterPro" id="IPR022385">
    <property type="entry name" value="Rhs_assc_core"/>
</dbReference>
<sequence length="2697" mass="295484">MPAPQPVSTPDDDRQQPAAPSITLPKGGGAIRGIGEKFGTDPVTGTGSMSVPIATTPGRSGFGPQLSLSYDSGSGNGPFGFGWSLSLPAVTRKTDKGLPRYQDGRESDVYVLSGAEDLVPVLAADGSRFRDDSAAPGFVVHRYRPRVEGMFARIERWTNTATGEIHWRSITPANVTSVYGKDDNSRIVDPEDPSPAHPSRVFSWLICESYDDKGNAMVFEYAQEDADGVDRSRGDERNRVRTANRYIKRIKYGNHVPRIVQPDLSAATWLFEVVFDYDEGHLADIRPDPSRPQADQHRFVTASATPRRPWGVRPDPFSSYRAGFEVRTYRRCRRVLMFHHIPDLPTGEPGYDGLVRSTEFEYADLDPDGSPTIDEELAHQGSTRFASFVRAVTQTGYVRRAIPTAGADEATYLQKSLPPLEFEYSKAAIRDRVQVADTAQLENLPAGLDGSTYQWVDLHGEGITGILTEQAGVWFYKRNISPISDRPVEFAPLQRMEARPNVSATAGRAQFMDLAGDGQPDVVVLDGPAPGLYEHDSEFGWRPFRPFTSRLNRDTRDPNLRFVDLDGDGLADVLITEQDVFTWHPSLAEDGFGPARHVRQPVDEERGPRLVLADGTQSIYLADMSGDGLTDLVRIRNGEVCYWPNLGYGRFSAKVTMGNAPWFDAPDQFDQRRVRVADVDGSGTNDVIYLHRDGVRIYFNQSGNRLSEARRLDRLPLADDVSSVTTADLLGNGTACLVWSSPLPANAPGPLRYVDLMGGTKPHLLVKSVNNLGSETEISYAPSTYFYLKDQRDGRPWVTRLPFPVHVVDRVVTHDRISGNRFVSRFAYHHGFFDGVEREFRGFGMVEKWDTEEIGALAAGGRAAGGGTAGGADVDASSHVPPVLTRTWFHTGVHDGVDRVSAHFAAEYHGAPDRSDPHYAAALAAFVRTLLPDTVLPPDLTPGEAREASRALKGSMLRHEVYGLDGTENAQHPYTVTEQNFTIRTLQPRGANRHGVFFPHARESISYHCERNPADPRVAHAVTLVVDDFGNVLKDAAIGYGRRRPDPALAPEHQAKQARTLVTYTEHSVTNVVDTADDHRTPLPCESRAHELTGLTLAPGRHRFTFDEITRAASAAVALDYERDPTPGRLEKRLIEHLRTYYRRDDLGGPLPLGAAQSLALPFRTCRHAFTPGLVAEVYAGRVTDAMLADEGRYLHTENDDQWWAPSGQSFYSPKPGDTPAQELAHARQHFFLPHRFRDPFHTDDVGTETLVTYDPYDLMVEETCDPLGNRVTAGERDADPTQPVVRRAQNYRLLQPDLVMDANRNRSAVVFDALGMVVGTAVMGKPAPAAVEGDSLDGFAADLTQAAIDRFLAEPKGLTAAALLAGATTRMVYDLAAYWREPDPARKPPAVAATIARETHLSDLQPDQRSKIQVSLSYSDGFGREIQKKIQAEPGPAPRRDGDGAVVLGPDGHPVLTPDDVSPRWVGSGWTVFNNKGKPVRQYEPFFTDTHRYEFAVRIGVSPVLCYDPVERVVATLHPDHSWEKVVFDPWRQETWDVNDTVLIADPSTDADVGDFFARLPTADHQPTWHALRTDPAHAAAFAARYPDAADRANETRAAEKAGVHAATPTVAHADSLGRTFRTVAHNRARYSDMTGPPVEEFPATEVFLDIEGNQRKVVDPAGRVVMRCAYDLLGNLVHEASMEAGERWMLDDAAGTSLYAWDSRGYRLRIAYDPLRRPTESFLRAAADPESVVARNVYGEARPNAEDDNLRGKVAELADQAGVVTSDRYDVKGNLLRSRRRLALEYRTPLDWSGEVPLESQTYTAHTRYDALNRVTQSIAPHSDAPGVGINVVQHGYNEANLLERVDAWLDQRAEPDDLLDPATADLHAVTDIDYDAKGQRLRITYGNGATTAYTYDLLTFRLTHLRTSRDAAAFPGDCRQPPPAGWPGCQVQNLHYSYDPKGNITHIRDEAQQTVYFRNTRVEPSAEYTYDAIYRLIEGTGREHVGQAGAPTPYSFDDARRIGLPHPNDGKAMGNYRERYAYDVAGNILSMRHRSSDPTLSGWTRTYAYDEPSQLEPGRRSNRLTSTRIGATTETYSSGADGYDAHGNMLRMPHLGAGSPAPNMRWDYKDQLHETDLGGGGRAYYVYDSAGQRVRKVWEKSAALVEERLYLGGFEVFRRSEGPASERTPTFARETLHVMDDTGRLALVETRTLDRAGDDKAPERLIRFQYGDHLGSTRLELDDHAQIISYEEYSPYGSTTCQAVRSRTETPKRYRYTGKERDEESGFYYHGARYCAPWLGRWTSADPEGMADGVNLYSYGRNNPVRYGDPTGTNCDPAVQSCIDPTQPTAREEALQQSLPAAERNLPPPGALSSSSSSGSGAGLSLAGNLLRSAAPSASVATAAQATNSIEDLLTFLHAQAGFETGAVRPPTFNPRSASPFGTAAHARATNVLDEMQQLGFLGSESIYSEVRVVNGVVTQIGGTPGGPRGANNIDIMVARPGTTISVGDNISGGTADLIGDLKYGGGVINPKYGVHGSPLTTITGRTAPGPVPAAPELMMTPSARWFAGGAGALNFAGGAFMLASIDTERDPGIVTAGKVTSGTASLVGGGMEIGGAAFGSVGLAEAGAAASGVGLIIAAPIMVYEMRPRGWVAIDPVLAERNMQRFRNGENVNPFCAMCHGQGGALDPNNDWNAGGARRAAFINRLQWKYLGD</sequence>
<dbReference type="InterPro" id="IPR013517">
    <property type="entry name" value="FG-GAP"/>
</dbReference>
<dbReference type="EMBL" id="JBHSBN010000030">
    <property type="protein sequence ID" value="MFC4109913.1"/>
    <property type="molecule type" value="Genomic_DNA"/>
</dbReference>
<dbReference type="Pfam" id="PF12256">
    <property type="entry name" value="TcdB_toxin_midN"/>
    <property type="match status" value="1"/>
</dbReference>
<keyword evidence="3" id="KW-0732">Signal</keyword>
<dbReference type="Pfam" id="PF13517">
    <property type="entry name" value="FG-GAP_3"/>
    <property type="match status" value="1"/>
</dbReference>
<proteinExistence type="predicted"/>
<feature type="domain" description="Insecticide toxin TcdB middle/N-terminal" evidence="7">
    <location>
        <begin position="723"/>
        <end position="852"/>
    </location>
</feature>
<dbReference type="PANTHER" id="PTHR32305">
    <property type="match status" value="1"/>
</dbReference>
<dbReference type="RefSeq" id="WP_377551912.1">
    <property type="nucleotide sequence ID" value="NZ_JBHSBN010000030.1"/>
</dbReference>
<name>A0ABV8KUY7_9ACTN</name>
<keyword evidence="9" id="KW-1185">Reference proteome</keyword>
<dbReference type="InterPro" id="IPR028994">
    <property type="entry name" value="Integrin_alpha_N"/>
</dbReference>
<dbReference type="Gene3D" id="2.180.10.10">
    <property type="entry name" value="RHS repeat-associated core"/>
    <property type="match status" value="1"/>
</dbReference>